<gene>
    <name evidence="2" type="ORF">RSOLAG22IIIB_13424</name>
</gene>
<accession>A0A0K6FMY4</accession>
<feature type="compositionally biased region" description="Pro residues" evidence="1">
    <location>
        <begin position="1"/>
        <end position="12"/>
    </location>
</feature>
<reference evidence="2 3" key="1">
    <citation type="submission" date="2015-07" db="EMBL/GenBank/DDBJ databases">
        <authorList>
            <person name="Noorani M."/>
        </authorList>
    </citation>
    <scope>NUCLEOTIDE SEQUENCE [LARGE SCALE GENOMIC DNA]</scope>
    <source>
        <strain evidence="2">BBA 69670</strain>
    </source>
</reference>
<dbReference type="Proteomes" id="UP000044841">
    <property type="component" value="Unassembled WGS sequence"/>
</dbReference>
<sequence length="328" mass="36675">MQTPEPNEPSPHPQEARDLGLRAKVPESIENNVPMPESPTRGLSAEDFQDDRLGHTNDKPPSNESKEIGIGISSNNDNHLYNPPPADKTEVSKPDKDLHGFDGIPNFFRFLDMVEDRSSGGIVEKIVIDQQSLSKFINLLQPGSYKSVSNIDFKALDELSIKPIGVYGSQMEIFKYLVAVGCLDHNCESAFFQPEFEGNITSALHSGLYLAICHSQQTISSSKTAYLVYWPQSNTWNDQVSAETVSNTLRRNRETFMWCLTKLCDQTIALVSALQADAFVWERENEGLPAGGTETVNNSILDCHLEVWTRFPIVPMITRVTPYPISRK</sequence>
<evidence type="ECO:0000313" key="2">
    <source>
        <dbReference type="EMBL" id="CUA67523.1"/>
    </source>
</evidence>
<protein>
    <submittedName>
        <fullName evidence="2">Uncharacterized protein</fullName>
    </submittedName>
</protein>
<feature type="region of interest" description="Disordered" evidence="1">
    <location>
        <begin position="1"/>
        <end position="94"/>
    </location>
</feature>
<keyword evidence="3" id="KW-1185">Reference proteome</keyword>
<name>A0A0K6FMY4_9AGAM</name>
<organism evidence="2 3">
    <name type="scientific">Rhizoctonia solani</name>
    <dbReference type="NCBI Taxonomy" id="456999"/>
    <lineage>
        <taxon>Eukaryota</taxon>
        <taxon>Fungi</taxon>
        <taxon>Dikarya</taxon>
        <taxon>Basidiomycota</taxon>
        <taxon>Agaricomycotina</taxon>
        <taxon>Agaricomycetes</taxon>
        <taxon>Cantharellales</taxon>
        <taxon>Ceratobasidiaceae</taxon>
        <taxon>Rhizoctonia</taxon>
    </lineage>
</organism>
<proteinExistence type="predicted"/>
<dbReference type="EMBL" id="CYGV01000119">
    <property type="protein sequence ID" value="CUA67523.1"/>
    <property type="molecule type" value="Genomic_DNA"/>
</dbReference>
<evidence type="ECO:0000256" key="1">
    <source>
        <dbReference type="SAM" id="MobiDB-lite"/>
    </source>
</evidence>
<evidence type="ECO:0000313" key="3">
    <source>
        <dbReference type="Proteomes" id="UP000044841"/>
    </source>
</evidence>
<dbReference type="AlphaFoldDB" id="A0A0K6FMY4"/>
<feature type="compositionally biased region" description="Basic and acidic residues" evidence="1">
    <location>
        <begin position="14"/>
        <end position="27"/>
    </location>
</feature>